<reference evidence="2 3" key="1">
    <citation type="submission" date="2017-07" db="EMBL/GenBank/DDBJ databases">
        <title>Mechanisms for carbon and nitrogen cycling indicate functional differentiation within the Candidate Phyla Radiation.</title>
        <authorList>
            <person name="Danczak R.E."/>
            <person name="Johnston M.D."/>
            <person name="Kenah C."/>
            <person name="Slattery M."/>
            <person name="Wrighton K.C."/>
            <person name="Wilkins M.J."/>
        </authorList>
    </citation>
    <scope>NUCLEOTIDE SEQUENCE [LARGE SCALE GENOMIC DNA]</scope>
    <source>
        <strain evidence="2">Gr01-1014_77</strain>
    </source>
</reference>
<protein>
    <submittedName>
        <fullName evidence="2">Uncharacterized protein</fullName>
    </submittedName>
</protein>
<evidence type="ECO:0000313" key="2">
    <source>
        <dbReference type="EMBL" id="TSC65955.1"/>
    </source>
</evidence>
<keyword evidence="1" id="KW-0812">Transmembrane</keyword>
<dbReference type="EMBL" id="VMFF01000020">
    <property type="protein sequence ID" value="TSC65955.1"/>
    <property type="molecule type" value="Genomic_DNA"/>
</dbReference>
<organism evidence="2 3">
    <name type="scientific">Candidatus Doudnabacteria bacterium Gr01-1014_77</name>
    <dbReference type="NCBI Taxonomy" id="2017133"/>
    <lineage>
        <taxon>Bacteria</taxon>
        <taxon>Candidatus Doudnaibacteriota</taxon>
    </lineage>
</organism>
<feature type="transmembrane region" description="Helical" evidence="1">
    <location>
        <begin position="7"/>
        <end position="26"/>
    </location>
</feature>
<comment type="caution">
    <text evidence="2">The sequence shown here is derived from an EMBL/GenBank/DDBJ whole genome shotgun (WGS) entry which is preliminary data.</text>
</comment>
<evidence type="ECO:0000313" key="3">
    <source>
        <dbReference type="Proteomes" id="UP000319613"/>
    </source>
</evidence>
<proteinExistence type="predicted"/>
<dbReference type="AlphaFoldDB" id="A0A554JC59"/>
<dbReference type="Proteomes" id="UP000319613">
    <property type="component" value="Unassembled WGS sequence"/>
</dbReference>
<feature type="transmembrane region" description="Helical" evidence="1">
    <location>
        <begin position="38"/>
        <end position="57"/>
    </location>
</feature>
<name>A0A554JC59_9BACT</name>
<feature type="transmembrane region" description="Helical" evidence="1">
    <location>
        <begin position="245"/>
        <end position="271"/>
    </location>
</feature>
<accession>A0A554JC59</accession>
<evidence type="ECO:0000256" key="1">
    <source>
        <dbReference type="SAM" id="Phobius"/>
    </source>
</evidence>
<sequence>MKLKKLFLSFGTVIFSGLGWYLFSRIFDGSNIFRGNSWNWFGFIFSLGLAYAFSFLIAATRDRFDFEVTSLLSVLWIPVFLGTTGRNIIAAIVLFLFSQALLEFASALEHSIDLNYFTTAYSKIALVIIALLAITSIYFQDRVVANVGNTAASQKAVGAIWPYVSKYFNQYNTNGTVNEFLVSEFTQQGVQQPTPQMIATARNELSKQLNLNLNGKESMSSLGEDFVANQFNDFLQEYHIEKSGIYVIFLSLLVLWPIGRLLYALIALLVFKIFESSGLIKIKETQVTAKTLQM</sequence>
<keyword evidence="1" id="KW-1133">Transmembrane helix</keyword>
<keyword evidence="1" id="KW-0472">Membrane</keyword>
<gene>
    <name evidence="2" type="ORF">G01um101477_271</name>
</gene>
<feature type="transmembrane region" description="Helical" evidence="1">
    <location>
        <begin position="120"/>
        <end position="139"/>
    </location>
</feature>